<gene>
    <name evidence="1" type="ORF">PACILC2_07820</name>
</gene>
<dbReference type="EMBL" id="BOVJ01000023">
    <property type="protein sequence ID" value="GIQ62214.1"/>
    <property type="molecule type" value="Genomic_DNA"/>
</dbReference>
<protein>
    <submittedName>
        <fullName evidence="1">Uncharacterized protein</fullName>
    </submittedName>
</protein>
<accession>A0ABQ4N212</accession>
<sequence>MLVPDGTGSLIHLNNGKTNQEVYAQRLYGEDENDNSGRRGQITESARLPVFGLKSGDEAWYAVIEEGDGIASVNADISGRNNSYNHVYAGFAIRGEDEYELYKGTSIEEIQLLTEARYEGDIKVRYSFLSGEDADYSGMAKHYRGLLERRGVLKPLSAQGDMPFFLSVLGAVDKRKTFLGVPYKGMIAMTSFDAAGAIADRLQADGVANIRMRYLGWFNEGLNHETPDKVKVDSILGGKADLESLAGKLAAMGGKLYPDVAFQRVYQDEGRFTPASDAARFVTREEALRAPFNRSLNYMDRELGSYYLLSPAKLPYYVDRFLREYATVGNDAVALRDLGDLLHSDYRVNRVIFRETAKNVVTEQLGKIRDHYPDLLIAGGNAYALAYADQLVNVPTSTSLFNITDEAVPFYQMVVHGYADYAGQPVNLDDEQDVRTHLLRAVELGAAPHFLWSEEPSSKLKFTPYDTMFSIQYASWYDRAVEMYREVNEALSGLRTVKMSAHIRHAEGVVETKYENGASVIVNYTDKAVTVGGTRVGPRDFEVGGGSP</sequence>
<dbReference type="Proteomes" id="UP000680304">
    <property type="component" value="Unassembled WGS sequence"/>
</dbReference>
<evidence type="ECO:0000313" key="2">
    <source>
        <dbReference type="Proteomes" id="UP000680304"/>
    </source>
</evidence>
<name>A0ABQ4N212_9BACL</name>
<proteinExistence type="predicted"/>
<keyword evidence="2" id="KW-1185">Reference proteome</keyword>
<comment type="caution">
    <text evidence="1">The sequence shown here is derived from an EMBL/GenBank/DDBJ whole genome shotgun (WGS) entry which is preliminary data.</text>
</comment>
<organism evidence="1 2">
    <name type="scientific">Paenibacillus cisolokensis</name>
    <dbReference type="NCBI Taxonomy" id="1658519"/>
    <lineage>
        <taxon>Bacteria</taxon>
        <taxon>Bacillati</taxon>
        <taxon>Bacillota</taxon>
        <taxon>Bacilli</taxon>
        <taxon>Bacillales</taxon>
        <taxon>Paenibacillaceae</taxon>
        <taxon>Paenibacillus</taxon>
    </lineage>
</organism>
<reference evidence="1 2" key="1">
    <citation type="submission" date="2021-04" db="EMBL/GenBank/DDBJ databases">
        <title>Draft genome sequence of Paenibacillus cisolokensis, LC2-13A.</title>
        <authorList>
            <person name="Uke A."/>
            <person name="Chhe C."/>
            <person name="Baramee S."/>
            <person name="Kosugi A."/>
        </authorList>
    </citation>
    <scope>NUCLEOTIDE SEQUENCE [LARGE SCALE GENOMIC DNA]</scope>
    <source>
        <strain evidence="1 2">LC2-13A</strain>
    </source>
</reference>
<dbReference type="Pfam" id="PF18952">
    <property type="entry name" value="DUF5696"/>
    <property type="match status" value="1"/>
</dbReference>
<dbReference type="InterPro" id="IPR043751">
    <property type="entry name" value="DUF5696"/>
</dbReference>
<evidence type="ECO:0000313" key="1">
    <source>
        <dbReference type="EMBL" id="GIQ62214.1"/>
    </source>
</evidence>